<keyword evidence="7 9" id="KW-1133">Transmembrane helix</keyword>
<dbReference type="SMART" id="SM00382">
    <property type="entry name" value="AAA"/>
    <property type="match status" value="2"/>
</dbReference>
<evidence type="ECO:0000259" key="10">
    <source>
        <dbReference type="PROSITE" id="PS50893"/>
    </source>
</evidence>
<feature type="transmembrane region" description="Helical" evidence="9">
    <location>
        <begin position="543"/>
        <end position="566"/>
    </location>
</feature>
<evidence type="ECO:0000256" key="5">
    <source>
        <dbReference type="ARBA" id="ARBA00022741"/>
    </source>
</evidence>
<evidence type="ECO:0000256" key="9">
    <source>
        <dbReference type="SAM" id="Phobius"/>
    </source>
</evidence>
<dbReference type="Pfam" id="PF00005">
    <property type="entry name" value="ABC_tran"/>
    <property type="match status" value="2"/>
</dbReference>
<dbReference type="GO" id="GO:0005524">
    <property type="term" value="F:ATP binding"/>
    <property type="evidence" value="ECO:0007669"/>
    <property type="project" value="UniProtKB-KW"/>
</dbReference>
<evidence type="ECO:0000256" key="6">
    <source>
        <dbReference type="ARBA" id="ARBA00022840"/>
    </source>
</evidence>
<comment type="subcellular location">
    <subcellularLocation>
        <location evidence="1">Membrane</location>
        <topology evidence="1">Multi-pass membrane protein</topology>
    </subcellularLocation>
</comment>
<feature type="transmembrane region" description="Helical" evidence="9">
    <location>
        <begin position="1184"/>
        <end position="1203"/>
    </location>
</feature>
<dbReference type="InterPro" id="IPR013525">
    <property type="entry name" value="ABC2_TM"/>
</dbReference>
<feature type="transmembrane region" description="Helical" evidence="9">
    <location>
        <begin position="436"/>
        <end position="456"/>
    </location>
</feature>
<dbReference type="Gene3D" id="3.40.50.300">
    <property type="entry name" value="P-loop containing nucleotide triphosphate hydrolases"/>
    <property type="match status" value="2"/>
</dbReference>
<dbReference type="InterPro" id="IPR034003">
    <property type="entry name" value="ABCG_PDR_2"/>
</dbReference>
<dbReference type="GO" id="GO:0016887">
    <property type="term" value="F:ATP hydrolysis activity"/>
    <property type="evidence" value="ECO:0007669"/>
    <property type="project" value="InterPro"/>
</dbReference>
<dbReference type="InterPro" id="IPR027417">
    <property type="entry name" value="P-loop_NTPase"/>
</dbReference>
<dbReference type="GO" id="GO:0140359">
    <property type="term" value="F:ABC-type transporter activity"/>
    <property type="evidence" value="ECO:0007669"/>
    <property type="project" value="InterPro"/>
</dbReference>
<protein>
    <submittedName>
        <fullName evidence="11">AtrD, ABC-transporter</fullName>
    </submittedName>
</protein>
<gene>
    <name evidence="11" type="ORF">BU26DRAFT_525845</name>
</gene>
<evidence type="ECO:0000256" key="3">
    <source>
        <dbReference type="ARBA" id="ARBA00022448"/>
    </source>
</evidence>
<keyword evidence="6" id="KW-0067">ATP-binding</keyword>
<feature type="transmembrane region" description="Helical" evidence="9">
    <location>
        <begin position="1133"/>
        <end position="1164"/>
    </location>
</feature>
<dbReference type="RefSeq" id="XP_033675620.1">
    <property type="nucleotide sequence ID" value="XM_033830603.1"/>
</dbReference>
<dbReference type="PRINTS" id="PR01874">
    <property type="entry name" value="DNAREPAIRADA"/>
</dbReference>
<dbReference type="InterPro" id="IPR010929">
    <property type="entry name" value="PDR_CDR_ABC"/>
</dbReference>
<feature type="domain" description="ABC transporter" evidence="10">
    <location>
        <begin position="57"/>
        <end position="312"/>
    </location>
</feature>
<dbReference type="GeneID" id="54583933"/>
<evidence type="ECO:0000256" key="1">
    <source>
        <dbReference type="ARBA" id="ARBA00004141"/>
    </source>
</evidence>
<keyword evidence="3" id="KW-0813">Transport</keyword>
<dbReference type="CDD" id="cd03232">
    <property type="entry name" value="ABCG_PDR_domain2"/>
    <property type="match status" value="1"/>
</dbReference>
<evidence type="ECO:0000256" key="7">
    <source>
        <dbReference type="ARBA" id="ARBA00022989"/>
    </source>
</evidence>
<evidence type="ECO:0000256" key="8">
    <source>
        <dbReference type="ARBA" id="ARBA00023136"/>
    </source>
</evidence>
<dbReference type="SUPFAM" id="SSF52540">
    <property type="entry name" value="P-loop containing nucleoside triphosphate hydrolases"/>
    <property type="match status" value="2"/>
</dbReference>
<feature type="domain" description="ABC transporter" evidence="10">
    <location>
        <begin position="732"/>
        <end position="974"/>
    </location>
</feature>
<dbReference type="Pfam" id="PF01061">
    <property type="entry name" value="ABC2_membrane"/>
    <property type="match status" value="2"/>
</dbReference>
<feature type="transmembrane region" description="Helical" evidence="9">
    <location>
        <begin position="1337"/>
        <end position="1361"/>
    </location>
</feature>
<name>A0A6A6HR81_9PLEO</name>
<dbReference type="InterPro" id="IPR003439">
    <property type="entry name" value="ABC_transporter-like_ATP-bd"/>
</dbReference>
<dbReference type="Proteomes" id="UP000800094">
    <property type="component" value="Unassembled WGS sequence"/>
</dbReference>
<keyword evidence="12" id="KW-1185">Reference proteome</keyword>
<evidence type="ECO:0000256" key="4">
    <source>
        <dbReference type="ARBA" id="ARBA00022692"/>
    </source>
</evidence>
<dbReference type="OrthoDB" id="245989at2759"/>
<organism evidence="11 12">
    <name type="scientific">Trematosphaeria pertusa</name>
    <dbReference type="NCBI Taxonomy" id="390896"/>
    <lineage>
        <taxon>Eukaryota</taxon>
        <taxon>Fungi</taxon>
        <taxon>Dikarya</taxon>
        <taxon>Ascomycota</taxon>
        <taxon>Pezizomycotina</taxon>
        <taxon>Dothideomycetes</taxon>
        <taxon>Pleosporomycetidae</taxon>
        <taxon>Pleosporales</taxon>
        <taxon>Massarineae</taxon>
        <taxon>Trematosphaeriaceae</taxon>
        <taxon>Trematosphaeria</taxon>
    </lineage>
</organism>
<dbReference type="PANTHER" id="PTHR19241">
    <property type="entry name" value="ATP-BINDING CASSETTE TRANSPORTER"/>
    <property type="match status" value="1"/>
</dbReference>
<feature type="transmembrane region" description="Helical" evidence="9">
    <location>
        <begin position="1061"/>
        <end position="1083"/>
    </location>
</feature>
<dbReference type="FunFam" id="3.40.50.300:FF:000054">
    <property type="entry name" value="ABC multidrug transporter atrF"/>
    <property type="match status" value="1"/>
</dbReference>
<feature type="transmembrane region" description="Helical" evidence="9">
    <location>
        <begin position="412"/>
        <end position="429"/>
    </location>
</feature>
<keyword evidence="4 9" id="KW-0812">Transmembrane</keyword>
<feature type="transmembrane region" description="Helical" evidence="9">
    <location>
        <begin position="658"/>
        <end position="681"/>
    </location>
</feature>
<dbReference type="PROSITE" id="PS50893">
    <property type="entry name" value="ABC_TRANSPORTER_2"/>
    <property type="match status" value="2"/>
</dbReference>
<dbReference type="InterPro" id="IPR003593">
    <property type="entry name" value="AAA+_ATPase"/>
</dbReference>
<feature type="transmembrane region" description="Helical" evidence="9">
    <location>
        <begin position="515"/>
        <end position="536"/>
    </location>
</feature>
<dbReference type="InterPro" id="IPR017871">
    <property type="entry name" value="ABC_transporter-like_CS"/>
</dbReference>
<evidence type="ECO:0000313" key="12">
    <source>
        <dbReference type="Proteomes" id="UP000800094"/>
    </source>
</evidence>
<feature type="transmembrane region" description="Helical" evidence="9">
    <location>
        <begin position="1095"/>
        <end position="1113"/>
    </location>
</feature>
<keyword evidence="5" id="KW-0547">Nucleotide-binding</keyword>
<evidence type="ECO:0000313" key="11">
    <source>
        <dbReference type="EMBL" id="KAF2240616.1"/>
    </source>
</evidence>
<reference evidence="11" key="1">
    <citation type="journal article" date="2020" name="Stud. Mycol.">
        <title>101 Dothideomycetes genomes: a test case for predicting lifestyles and emergence of pathogens.</title>
        <authorList>
            <person name="Haridas S."/>
            <person name="Albert R."/>
            <person name="Binder M."/>
            <person name="Bloem J."/>
            <person name="Labutti K."/>
            <person name="Salamov A."/>
            <person name="Andreopoulos B."/>
            <person name="Baker S."/>
            <person name="Barry K."/>
            <person name="Bills G."/>
            <person name="Bluhm B."/>
            <person name="Cannon C."/>
            <person name="Castanera R."/>
            <person name="Culley D."/>
            <person name="Daum C."/>
            <person name="Ezra D."/>
            <person name="Gonzalez J."/>
            <person name="Henrissat B."/>
            <person name="Kuo A."/>
            <person name="Liang C."/>
            <person name="Lipzen A."/>
            <person name="Lutzoni F."/>
            <person name="Magnuson J."/>
            <person name="Mondo S."/>
            <person name="Nolan M."/>
            <person name="Ohm R."/>
            <person name="Pangilinan J."/>
            <person name="Park H.-J."/>
            <person name="Ramirez L."/>
            <person name="Alfaro M."/>
            <person name="Sun H."/>
            <person name="Tritt A."/>
            <person name="Yoshinaga Y."/>
            <person name="Zwiers L.-H."/>
            <person name="Turgeon B."/>
            <person name="Goodwin S."/>
            <person name="Spatafora J."/>
            <person name="Crous P."/>
            <person name="Grigoriev I."/>
        </authorList>
    </citation>
    <scope>NUCLEOTIDE SEQUENCE</scope>
    <source>
        <strain evidence="11">CBS 122368</strain>
    </source>
</reference>
<proteinExistence type="inferred from homology"/>
<comment type="similarity">
    <text evidence="2">Belongs to the ABC transporter superfamily. ABCG family. PDR (TC 3.A.1.205) subfamily.</text>
</comment>
<keyword evidence="8 9" id="KW-0472">Membrane</keyword>
<feature type="transmembrane region" description="Helical" evidence="9">
    <location>
        <begin position="1215"/>
        <end position="1235"/>
    </location>
</feature>
<accession>A0A6A6HR81</accession>
<dbReference type="GO" id="GO:0016020">
    <property type="term" value="C:membrane"/>
    <property type="evidence" value="ECO:0007669"/>
    <property type="project" value="UniProtKB-SubCell"/>
</dbReference>
<sequence length="1370" mass="152718">MSCSKSFATADECEAAVPHDEEIPVRSIGVSFRSVNAFAFATPTDYQRTFGNFPLALAKQAATYVGYGRDKRRVNILRNCEGVVKSGEMLLVLGRPGAGCSTLLRTIAGETKGFQVEDNAAFNYQGIKASHMHSRARGECSYQAELDVHFPTLTTCETVMVPVQARSTGVSGPRRVVRKKIEMARAMRILKDLGLSHTADTKVGNEEIPGISGGERKRLSIAEVLASSTALQCWDNSTRGLDSANSLQFIRTIRDRSNRLGTTALVSLYQASDDIYKMFDKVCVLCEGHLVYFGPTWMAREYFERLGFVSSEADTDAEFLTSVTNPARRRIQSENGNIVPRTPAEMAARWRCSLERAELLRDIALFEEMHPFTSTGIPSEPYRVSMVRQAKLCITRGFIRLKNDLAPPISNLVGNCILGVVLGTVFLNLPDDTSSFFARSALLFFATLLNAFVSGFEPGMIWDSRPIVEKHYRYALYRPISDAIASMICDLPNKIVFSITFNAPIYFLPNLRRTGSAFCTFWLFSFTCLLAMSMIFRAIGSWCTTLAGSMAPAALFMLLLMIYSGFPLPVPYMRPWLRWFNYVNPVGYTFESLMINEFSGREFPCQQFIPQGPGYGDNVSASQTCNVVGAMPGQGVVRGDDHIRMSYGYSPDHLWRNFGILIGIMAFACVLHLLGATYATVKRSRGEVLLFKERGAAITESVQEKPLRTDSGIAETLTDKPKSVSNHGEVALCWDKVTFDVKAGKAYKRLLNEIDGWIEHGTLTALMGESGAGKTTLLNVLAGRESVGIVRGDMLIDPSFASEGYARKIGYAQQQDIHLPTATVREALQFSALLRQPKSYSKEERLAYVEEVIVSLQMEAFADAIVGVAGEGLNVEQRKRLTIGVELAARPELLLFLDEPTSGLDSDTAWAICSLLRRLADQGQAILCTIHQPSESLFSMFDRLLLLRQGRCIYFGDIGPKADAMIRYFEERGADPCEERQNPAEWLLDVTNHPTGLIDWTAEWQKSAENQQVRDKIETLREKLLKTEEYEMSKLQFATSFPTQLRLTTSRLFTHFWRTPTYLYSKAALCLGSALVIGISFWLSPNTLQGVQNEIFAVFLLMTIFTNLDQQIIPQFTAYRSIYQIREGPSKMYSWVVFLLANFIVEIAWQTVMSVILFACWYYPIGMQRNGNPTHDVSERSGIVFLFIWSFMQFTLSLSYLVVAGMASGPTAVNIAQLLYSLSLIFCGVLAKPSVLPRFWKFMYRVTPLTYYIGGLLSATLGEVPVRCSLSEVVHIPLPSEYTAGSLLESCQSYLAVFMSNNGGALAESTSPGMCSYCLVTNTTAVLDTLEIHGGRWWRLGVSLGYVVFNIAGTFVIYWAVWVRARSKRG</sequence>
<dbReference type="EMBL" id="ML987216">
    <property type="protein sequence ID" value="KAF2240616.1"/>
    <property type="molecule type" value="Genomic_DNA"/>
</dbReference>
<evidence type="ECO:0000256" key="2">
    <source>
        <dbReference type="ARBA" id="ARBA00006012"/>
    </source>
</evidence>
<dbReference type="PROSITE" id="PS00211">
    <property type="entry name" value="ABC_TRANSPORTER_1"/>
    <property type="match status" value="1"/>
</dbReference>
<dbReference type="Pfam" id="PF06422">
    <property type="entry name" value="PDR_CDR"/>
    <property type="match status" value="1"/>
</dbReference>